<dbReference type="PANTHER" id="PTHR43547:SF2">
    <property type="entry name" value="HYBRID SIGNAL TRANSDUCTION HISTIDINE KINASE C"/>
    <property type="match status" value="1"/>
</dbReference>
<dbReference type="SUPFAM" id="SSF52172">
    <property type="entry name" value="CheY-like"/>
    <property type="match status" value="1"/>
</dbReference>
<dbReference type="InterPro" id="IPR011123">
    <property type="entry name" value="Y_Y_Y"/>
</dbReference>
<dbReference type="GO" id="GO:0003700">
    <property type="term" value="F:DNA-binding transcription factor activity"/>
    <property type="evidence" value="ECO:0007669"/>
    <property type="project" value="InterPro"/>
</dbReference>
<dbReference type="SMART" id="SM00387">
    <property type="entry name" value="HATPase_c"/>
    <property type="match status" value="1"/>
</dbReference>
<evidence type="ECO:0000256" key="5">
    <source>
        <dbReference type="ARBA" id="ARBA00022741"/>
    </source>
</evidence>
<evidence type="ECO:0000256" key="3">
    <source>
        <dbReference type="ARBA" id="ARBA00022553"/>
    </source>
</evidence>
<dbReference type="FunFam" id="2.130.10.10:FF:001991">
    <property type="entry name" value="Two-component system sensor histidine kinase/response regulator, hybrid (One-component system)"/>
    <property type="match status" value="1"/>
</dbReference>
<evidence type="ECO:0000259" key="14">
    <source>
        <dbReference type="PROSITE" id="PS01124"/>
    </source>
</evidence>
<keyword evidence="13" id="KW-0812">Transmembrane</keyword>
<keyword evidence="9" id="KW-0805">Transcription regulation</keyword>
<dbReference type="SUPFAM" id="SSF55874">
    <property type="entry name" value="ATPase domain of HSP90 chaperone/DNA topoisomerase II/histidine kinase"/>
    <property type="match status" value="1"/>
</dbReference>
<organism evidence="17 19">
    <name type="scientific">Bacteroides thetaiotaomicron</name>
    <dbReference type="NCBI Taxonomy" id="818"/>
    <lineage>
        <taxon>Bacteria</taxon>
        <taxon>Pseudomonadati</taxon>
        <taxon>Bacteroidota</taxon>
        <taxon>Bacteroidia</taxon>
        <taxon>Bacteroidales</taxon>
        <taxon>Bacteroidaceae</taxon>
        <taxon>Bacteroides</taxon>
    </lineage>
</organism>
<dbReference type="SMART" id="SM00388">
    <property type="entry name" value="HisKA"/>
    <property type="match status" value="1"/>
</dbReference>
<evidence type="ECO:0000256" key="8">
    <source>
        <dbReference type="ARBA" id="ARBA00023012"/>
    </source>
</evidence>
<dbReference type="InterPro" id="IPR011110">
    <property type="entry name" value="Reg_prop"/>
</dbReference>
<accession>A0A139KAS3</accession>
<keyword evidence="13" id="KW-1133">Transmembrane helix</keyword>
<keyword evidence="8" id="KW-0902">Two-component regulatory system</keyword>
<dbReference type="InterPro" id="IPR003594">
    <property type="entry name" value="HATPase_dom"/>
</dbReference>
<dbReference type="SUPFAM" id="SSF63829">
    <property type="entry name" value="Calcium-dependent phosphotriesterase"/>
    <property type="match status" value="3"/>
</dbReference>
<feature type="modified residue" description="4-aspartylphosphate" evidence="12">
    <location>
        <position position="1112"/>
    </location>
</feature>
<sequence>MRNIILFLFLLPLMAYGQTYKYIGVEDGLSNRRIYNIQKDRQGYMWFLTNEGMDRYNGQDIKHYKLIEANRELNSDIDLGWLYADKKGGIWVIGRKGRIFQYEEKYDRFKMIYKLPEATDVISYGYLDRNSNIWLCSNDSILLYNTETAQTLQFPNVLDENITVVEQADDTHFFVATEMGVRYTQLNKGALHIIPFETLDNVYTQINGLYYHRQLQRLFIGTFSDGTFAYDMSTQQIIKPDTALGDVSITHIRPLNEKELLVATEGMGVHKIDVNTCKTSPYIVANYESYNEMNGNNITDIYIDKEKRIWLANYPAGITVVDPRYKNYHWIKHSIGNKQSIVNDQVHAVIEDSEGDLWFGTSNGISFHDSKTGQWHSFLSSFDKQLKDKNHIFITLCEVSPGIIWAGGYTSGIYKINKKTLAVEYFSPFLLSSVNIRPDKYIRDMIKDSKGYIWSGGYYNLKCIDPRKNTVRLYPGVNTVTAIEEKDINSMWVGTATGLFLLDRNSGEYQYILMPVESTYINTLYQANDGSLYIGTNGSGVLIYNPKNRSFEHYYADNSALVSNNIYTILPEMDGQIMMSTESGITSFSTEKRSFHNWSREQGMMSACFNATSGVLRKNKSFVFGSVDGAVEFPAGIKLPDYEYSKMIFSDFHISYQPIYPGDKDSPLEKDIDKTDVLKLKYGQNTFSFRVSSINYDFPSHSVYYWRLEGSSYNEWVQLNSNSLIRFTNLSPGNYKLYVRAISKEEPSIVFEERQVEIIIAQPVWFSGWAIFIYILVIAFLFGIAFRIMILKKQKKISDEKTHFFINTAHDIRTPLTLIKAPLEEFVEEETLTEIGSQRINTALRNVNALLRLSTNLINFERADVYSSELHISEYELNTYMNEIYNSFCSYANIKHIDFTYKSDFNYLNVWFDKDKMDSILKNLVSNALKYTPENGMVSIFVSETKESWRLEVKDTGIGIPANEQNKLLKMHFRGTNAINAKITGSGIGLKLVGKLVSLHSGKINIESIEQQGTTITIVFPKGNKHFRHSNLIDPEKPGRQEVVLDAPIISEAAVKTNDENLQRILIVEDNDELRAYLVNSLSPMYNVQACGNGKEALIIAKEFWPELILSDIMMPEMRGDELCIAIKNDIETSHIPVLLLTALGEEQNILDGLHIGADEYIVKPFSVRILKASVANLLANRALLRSRYANLEIEDTKVMTPLANGMNSLDWKFISDVKKSIEDNIDNAAFSVEVLNDLHGMSRTSFYCKLKALTDLSPQELIKSVRLKRAVQLLKEGKHNITEVSELCGFSESKYFRQVFKKEYKMSPSQYAKEYGTSSAIIEDDTSQDDSDK</sequence>
<keyword evidence="3 12" id="KW-0597">Phosphoprotein</keyword>
<keyword evidence="10" id="KW-0238">DNA-binding</keyword>
<dbReference type="InterPro" id="IPR018060">
    <property type="entry name" value="HTH_AraC"/>
</dbReference>
<dbReference type="PROSITE" id="PS50109">
    <property type="entry name" value="HIS_KIN"/>
    <property type="match status" value="1"/>
</dbReference>
<comment type="catalytic activity">
    <reaction evidence="1">
        <text>ATP + protein L-histidine = ADP + protein N-phospho-L-histidine.</text>
        <dbReference type="EC" id="2.7.13.3"/>
    </reaction>
</comment>
<dbReference type="SUPFAM" id="SSF47384">
    <property type="entry name" value="Homodimeric domain of signal transducing histidine kinase"/>
    <property type="match status" value="1"/>
</dbReference>
<keyword evidence="11" id="KW-0804">Transcription</keyword>
<dbReference type="InterPro" id="IPR004358">
    <property type="entry name" value="Sig_transdc_His_kin-like_C"/>
</dbReference>
<evidence type="ECO:0000256" key="9">
    <source>
        <dbReference type="ARBA" id="ARBA00023015"/>
    </source>
</evidence>
<evidence type="ECO:0000256" key="4">
    <source>
        <dbReference type="ARBA" id="ARBA00022679"/>
    </source>
</evidence>
<dbReference type="InterPro" id="IPR036097">
    <property type="entry name" value="HisK_dim/P_sf"/>
</dbReference>
<dbReference type="InterPro" id="IPR015943">
    <property type="entry name" value="WD40/YVTN_repeat-like_dom_sf"/>
</dbReference>
<dbReference type="FunFam" id="2.60.40.10:FF:000791">
    <property type="entry name" value="Two-component system sensor histidine kinase/response regulator"/>
    <property type="match status" value="1"/>
</dbReference>
<dbReference type="Gene3D" id="3.30.565.10">
    <property type="entry name" value="Histidine kinase-like ATPase, C-terminal domain"/>
    <property type="match status" value="1"/>
</dbReference>
<dbReference type="Pfam" id="PF00072">
    <property type="entry name" value="Response_reg"/>
    <property type="match status" value="1"/>
</dbReference>
<keyword evidence="5" id="KW-0547">Nucleotide-binding</keyword>
<dbReference type="Pfam" id="PF07495">
    <property type="entry name" value="Y_Y_Y"/>
    <property type="match status" value="1"/>
</dbReference>
<evidence type="ECO:0000256" key="6">
    <source>
        <dbReference type="ARBA" id="ARBA00022777"/>
    </source>
</evidence>
<dbReference type="PROSITE" id="PS01124">
    <property type="entry name" value="HTH_ARAC_FAMILY_2"/>
    <property type="match status" value="1"/>
</dbReference>
<evidence type="ECO:0000256" key="1">
    <source>
        <dbReference type="ARBA" id="ARBA00000085"/>
    </source>
</evidence>
<dbReference type="PROSITE" id="PS00041">
    <property type="entry name" value="HTH_ARAC_FAMILY_1"/>
    <property type="match status" value="1"/>
</dbReference>
<reference evidence="17 19" key="1">
    <citation type="journal article" date="2019" name="Nat. Med.">
        <title>A library of human gut bacterial isolates paired with longitudinal multiomics data enables mechanistic microbiome research.</title>
        <authorList>
            <person name="Poyet M."/>
            <person name="Groussin M."/>
            <person name="Gibbons S.M."/>
            <person name="Avila-Pacheco J."/>
            <person name="Jiang X."/>
            <person name="Kearney S.M."/>
            <person name="Perrotta A.R."/>
            <person name="Berdy B."/>
            <person name="Zhao S."/>
            <person name="Lieberman T.D."/>
            <person name="Swanson P.K."/>
            <person name="Smith M."/>
            <person name="Roesemann S."/>
            <person name="Alexander J.E."/>
            <person name="Rich S.A."/>
            <person name="Livny J."/>
            <person name="Vlamakis H."/>
            <person name="Clish C."/>
            <person name="Bullock K."/>
            <person name="Deik A."/>
            <person name="Scott J."/>
            <person name="Pierce K.A."/>
            <person name="Xavier R.J."/>
            <person name="Alm E.J."/>
        </authorList>
    </citation>
    <scope>NUCLEOTIDE SEQUENCE [LARGE SCALE GENOMIC DNA]</scope>
    <source>
        <strain evidence="17 19">BIOML-A165</strain>
    </source>
</reference>
<dbReference type="PANTHER" id="PTHR43547">
    <property type="entry name" value="TWO-COMPONENT HISTIDINE KINASE"/>
    <property type="match status" value="1"/>
</dbReference>
<evidence type="ECO:0000313" key="18">
    <source>
        <dbReference type="EMBL" id="UYU90136.1"/>
    </source>
</evidence>
<evidence type="ECO:0000313" key="19">
    <source>
        <dbReference type="Proteomes" id="UP000460317"/>
    </source>
</evidence>
<dbReference type="InterPro" id="IPR009057">
    <property type="entry name" value="Homeodomain-like_sf"/>
</dbReference>
<dbReference type="FunFam" id="1.10.10.60:FF:000284">
    <property type="entry name" value="Two-component system sensor histidine kinase/response regulator"/>
    <property type="match status" value="1"/>
</dbReference>
<evidence type="ECO:0000256" key="7">
    <source>
        <dbReference type="ARBA" id="ARBA00022840"/>
    </source>
</evidence>
<evidence type="ECO:0000313" key="17">
    <source>
        <dbReference type="EMBL" id="KAB4451941.1"/>
    </source>
</evidence>
<dbReference type="PROSITE" id="PS50110">
    <property type="entry name" value="RESPONSE_REGULATORY"/>
    <property type="match status" value="1"/>
</dbReference>
<evidence type="ECO:0000256" key="10">
    <source>
        <dbReference type="ARBA" id="ARBA00023125"/>
    </source>
</evidence>
<dbReference type="GO" id="GO:0000155">
    <property type="term" value="F:phosphorelay sensor kinase activity"/>
    <property type="evidence" value="ECO:0007669"/>
    <property type="project" value="InterPro"/>
</dbReference>
<feature type="domain" description="HTH araC/xylS-type" evidence="14">
    <location>
        <begin position="1216"/>
        <end position="1315"/>
    </location>
</feature>
<dbReference type="Proteomes" id="UP000460317">
    <property type="component" value="Unassembled WGS sequence"/>
</dbReference>
<dbReference type="CDD" id="cd00082">
    <property type="entry name" value="HisKA"/>
    <property type="match status" value="1"/>
</dbReference>
<evidence type="ECO:0000259" key="15">
    <source>
        <dbReference type="PROSITE" id="PS50109"/>
    </source>
</evidence>
<name>A0A139KAS3_BACT4</name>
<dbReference type="Proteomes" id="UP001162960">
    <property type="component" value="Chromosome"/>
</dbReference>
<dbReference type="Pfam" id="PF02518">
    <property type="entry name" value="HATPase_c"/>
    <property type="match status" value="1"/>
</dbReference>
<reference evidence="18" key="2">
    <citation type="submission" date="2021-06" db="EMBL/GenBank/DDBJ databases">
        <title>Interrogation of the integrated mobile genetic elements in gut-associated Bacteroides with a consensus prediction approach.</title>
        <authorList>
            <person name="Campbell D.E."/>
            <person name="Leigh J.R."/>
            <person name="Kim T."/>
            <person name="England W."/>
            <person name="Whitaker R.J."/>
            <person name="Degnan P.H."/>
        </authorList>
    </citation>
    <scope>NUCLEOTIDE SEQUENCE</scope>
    <source>
        <strain evidence="18">VPI-3443</strain>
    </source>
</reference>
<gene>
    <name evidence="17" type="ORF">GAN93_12510</name>
    <name evidence="18" type="ORF">KQP74_19675</name>
</gene>
<evidence type="ECO:0000256" key="2">
    <source>
        <dbReference type="ARBA" id="ARBA00012438"/>
    </source>
</evidence>
<dbReference type="EC" id="2.7.13.3" evidence="2"/>
<evidence type="ECO:0000256" key="13">
    <source>
        <dbReference type="SAM" id="Phobius"/>
    </source>
</evidence>
<proteinExistence type="predicted"/>
<dbReference type="Pfam" id="PF07494">
    <property type="entry name" value="Reg_prop"/>
    <property type="match status" value="2"/>
</dbReference>
<dbReference type="EMBL" id="WCSB01000010">
    <property type="protein sequence ID" value="KAB4451941.1"/>
    <property type="molecule type" value="Genomic_DNA"/>
</dbReference>
<dbReference type="InterPro" id="IPR003661">
    <property type="entry name" value="HisK_dim/P_dom"/>
</dbReference>
<keyword evidence="13" id="KW-0472">Membrane</keyword>
<dbReference type="FunFam" id="1.10.287.130:FF:000086">
    <property type="entry name" value="Two-component system sensor histidine kinase/response regulator"/>
    <property type="match status" value="1"/>
</dbReference>
<keyword evidence="6" id="KW-0418">Kinase</keyword>
<dbReference type="Gene3D" id="3.40.50.2300">
    <property type="match status" value="1"/>
</dbReference>
<evidence type="ECO:0000256" key="11">
    <source>
        <dbReference type="ARBA" id="ARBA00023163"/>
    </source>
</evidence>
<dbReference type="Gene3D" id="1.10.10.60">
    <property type="entry name" value="Homeodomain-like"/>
    <property type="match status" value="1"/>
</dbReference>
<dbReference type="SUPFAM" id="SSF46689">
    <property type="entry name" value="Homeodomain-like"/>
    <property type="match status" value="1"/>
</dbReference>
<dbReference type="PRINTS" id="PR00344">
    <property type="entry name" value="BCTRLSENSOR"/>
</dbReference>
<dbReference type="InterPro" id="IPR011006">
    <property type="entry name" value="CheY-like_superfamily"/>
</dbReference>
<dbReference type="Gene3D" id="2.60.40.10">
    <property type="entry name" value="Immunoglobulins"/>
    <property type="match status" value="1"/>
</dbReference>
<dbReference type="EMBL" id="CP083685">
    <property type="protein sequence ID" value="UYU90136.1"/>
    <property type="molecule type" value="Genomic_DNA"/>
</dbReference>
<dbReference type="FunFam" id="3.30.565.10:FF:000037">
    <property type="entry name" value="Hybrid sensor histidine kinase/response regulator"/>
    <property type="match status" value="1"/>
</dbReference>
<dbReference type="Pfam" id="PF12833">
    <property type="entry name" value="HTH_18"/>
    <property type="match status" value="1"/>
</dbReference>
<dbReference type="Gene3D" id="1.10.287.130">
    <property type="match status" value="1"/>
</dbReference>
<dbReference type="SMART" id="SM00342">
    <property type="entry name" value="HTH_ARAC"/>
    <property type="match status" value="1"/>
</dbReference>
<protein>
    <recommendedName>
        <fullName evidence="2">histidine kinase</fullName>
        <ecNumber evidence="2">2.7.13.3</ecNumber>
    </recommendedName>
</protein>
<dbReference type="InterPro" id="IPR018062">
    <property type="entry name" value="HTH_AraC-typ_CS"/>
</dbReference>
<dbReference type="Pfam" id="PF00512">
    <property type="entry name" value="HisKA"/>
    <property type="match status" value="1"/>
</dbReference>
<dbReference type="InterPro" id="IPR005467">
    <property type="entry name" value="His_kinase_dom"/>
</dbReference>
<dbReference type="GO" id="GO:0043565">
    <property type="term" value="F:sequence-specific DNA binding"/>
    <property type="evidence" value="ECO:0007669"/>
    <property type="project" value="InterPro"/>
</dbReference>
<dbReference type="InterPro" id="IPR036890">
    <property type="entry name" value="HATPase_C_sf"/>
</dbReference>
<dbReference type="GO" id="GO:0005524">
    <property type="term" value="F:ATP binding"/>
    <property type="evidence" value="ECO:0007669"/>
    <property type="project" value="UniProtKB-KW"/>
</dbReference>
<dbReference type="Gene3D" id="2.130.10.10">
    <property type="entry name" value="YVTN repeat-like/Quinoprotein amine dehydrogenase"/>
    <property type="match status" value="3"/>
</dbReference>
<dbReference type="FunFam" id="3.40.50.2300:FF:000138">
    <property type="entry name" value="Two-component system sensor histidine kinase/response regulator"/>
    <property type="match status" value="1"/>
</dbReference>
<feature type="domain" description="Response regulatory" evidence="16">
    <location>
        <begin position="1064"/>
        <end position="1179"/>
    </location>
</feature>
<dbReference type="InterPro" id="IPR013783">
    <property type="entry name" value="Ig-like_fold"/>
</dbReference>
<dbReference type="RefSeq" id="WP_061473726.1">
    <property type="nucleotide sequence ID" value="NZ_BQNN01000001.1"/>
</dbReference>
<feature type="transmembrane region" description="Helical" evidence="13">
    <location>
        <begin position="764"/>
        <end position="786"/>
    </location>
</feature>
<dbReference type="SMART" id="SM00448">
    <property type="entry name" value="REC"/>
    <property type="match status" value="1"/>
</dbReference>
<evidence type="ECO:0000256" key="12">
    <source>
        <dbReference type="PROSITE-ProRule" id="PRU00169"/>
    </source>
</evidence>
<evidence type="ECO:0000259" key="16">
    <source>
        <dbReference type="PROSITE" id="PS50110"/>
    </source>
</evidence>
<dbReference type="InterPro" id="IPR001789">
    <property type="entry name" value="Sig_transdc_resp-reg_receiver"/>
</dbReference>
<keyword evidence="4" id="KW-0808">Transferase</keyword>
<keyword evidence="7" id="KW-0067">ATP-binding</keyword>
<dbReference type="CDD" id="cd00075">
    <property type="entry name" value="HATPase"/>
    <property type="match status" value="1"/>
</dbReference>
<feature type="domain" description="Histidine kinase" evidence="15">
    <location>
        <begin position="807"/>
        <end position="1024"/>
    </location>
</feature>